<evidence type="ECO:0000313" key="17">
    <source>
        <dbReference type="WBParaSite" id="MBELARI_LOCUS5965"/>
    </source>
</evidence>
<evidence type="ECO:0000256" key="10">
    <source>
        <dbReference type="ARBA" id="ARBA00023180"/>
    </source>
</evidence>
<dbReference type="PROSITE" id="PS51767">
    <property type="entry name" value="PEPTIDASE_A1"/>
    <property type="match status" value="1"/>
</dbReference>
<organism evidence="16 17">
    <name type="scientific">Mesorhabditis belari</name>
    <dbReference type="NCBI Taxonomy" id="2138241"/>
    <lineage>
        <taxon>Eukaryota</taxon>
        <taxon>Metazoa</taxon>
        <taxon>Ecdysozoa</taxon>
        <taxon>Nematoda</taxon>
        <taxon>Chromadorea</taxon>
        <taxon>Rhabditida</taxon>
        <taxon>Rhabditina</taxon>
        <taxon>Rhabditomorpha</taxon>
        <taxon>Rhabditoidea</taxon>
        <taxon>Rhabditidae</taxon>
        <taxon>Mesorhabditinae</taxon>
        <taxon>Mesorhabditis</taxon>
    </lineage>
</organism>
<feature type="active site" evidence="11">
    <location>
        <position position="321"/>
    </location>
</feature>
<dbReference type="PANTHER" id="PTHR47966:SF5">
    <property type="entry name" value="ASPARTIC PROTEASE 10"/>
    <property type="match status" value="1"/>
</dbReference>
<dbReference type="InterPro" id="IPR021109">
    <property type="entry name" value="Peptidase_aspartic_dom_sf"/>
</dbReference>
<keyword evidence="6 13" id="KW-0064">Aspartyl protease</keyword>
<name>A0AAF3FFZ1_9BILA</name>
<evidence type="ECO:0000256" key="13">
    <source>
        <dbReference type="RuleBase" id="RU000454"/>
    </source>
</evidence>
<keyword evidence="4 13" id="KW-0645">Protease</keyword>
<feature type="signal peptide" evidence="14">
    <location>
        <begin position="1"/>
        <end position="18"/>
    </location>
</feature>
<dbReference type="GO" id="GO:0006508">
    <property type="term" value="P:proteolysis"/>
    <property type="evidence" value="ECO:0007669"/>
    <property type="project" value="UniProtKB-KW"/>
</dbReference>
<feature type="domain" description="Peptidase A1" evidence="15">
    <location>
        <begin position="74"/>
        <end position="427"/>
    </location>
</feature>
<evidence type="ECO:0000256" key="1">
    <source>
        <dbReference type="ARBA" id="ARBA00004613"/>
    </source>
</evidence>
<accession>A0AAF3FFZ1</accession>
<feature type="active site" evidence="11">
    <location>
        <position position="92"/>
    </location>
</feature>
<sequence length="433" mass="47376">MRPLPILLFVSLLGMALAAHVQIPLRRVKSMMEKLMEEGKWETYQKKRDEYRKRLPHELISGSQIAYDYGDIVYIGQLSIGTPAQRFNMILDTGSSDLWVPDSSCGGIPGCPDYCNKLPKDQCPQFCDPAMCCPGSSTLPLNARVGIQLDQNPCDLKHRFNSSASSSYQKNGQQFTIQYGTGSAQGFLGQDVVCLGDSNVCYSKQLFGQATQIADFFENQPCDGIFGMGWPALSVDQVPPLLNNVVSLLDQPLFNVWMDRKGTQQDVVGGLFTYGALDSVNCDTSKIVYTPITSQTYWQFAIQGVSQGAYSSKMTYQVISDTGTSLIGAPQAVVDAIGKQLGGTYSPFYGAYTIDCNATPDDIVITIAGQPFNISYKDYIVSLNGDCVIGLFGFTFGGFGPQWILGDPWIRSFCNIYHIGGVKIGFAPAYHSS</sequence>
<evidence type="ECO:0000259" key="15">
    <source>
        <dbReference type="PROSITE" id="PS51767"/>
    </source>
</evidence>
<dbReference type="InterPro" id="IPR001969">
    <property type="entry name" value="Aspartic_peptidase_AS"/>
</dbReference>
<evidence type="ECO:0000256" key="14">
    <source>
        <dbReference type="SAM" id="SignalP"/>
    </source>
</evidence>
<dbReference type="GO" id="GO:0004190">
    <property type="term" value="F:aspartic-type endopeptidase activity"/>
    <property type="evidence" value="ECO:0007669"/>
    <property type="project" value="UniProtKB-KW"/>
</dbReference>
<dbReference type="SUPFAM" id="SSF50630">
    <property type="entry name" value="Acid proteases"/>
    <property type="match status" value="1"/>
</dbReference>
<proteinExistence type="inferred from homology"/>
<evidence type="ECO:0000256" key="9">
    <source>
        <dbReference type="ARBA" id="ARBA00023157"/>
    </source>
</evidence>
<evidence type="ECO:0000313" key="16">
    <source>
        <dbReference type="Proteomes" id="UP000887575"/>
    </source>
</evidence>
<evidence type="ECO:0000256" key="6">
    <source>
        <dbReference type="ARBA" id="ARBA00022750"/>
    </source>
</evidence>
<dbReference type="PANTHER" id="PTHR47966">
    <property type="entry name" value="BETA-SITE APP-CLEAVING ENZYME, ISOFORM A-RELATED"/>
    <property type="match status" value="1"/>
</dbReference>
<keyword evidence="5 14" id="KW-0732">Signal</keyword>
<dbReference type="Proteomes" id="UP000887575">
    <property type="component" value="Unassembled WGS sequence"/>
</dbReference>
<dbReference type="WBParaSite" id="MBELARI_LOCUS5965">
    <property type="protein sequence ID" value="MBELARI_LOCUS5965"/>
    <property type="gene ID" value="MBELARI_LOCUS5965"/>
</dbReference>
<feature type="disulfide bond" evidence="12">
    <location>
        <begin position="105"/>
        <end position="154"/>
    </location>
</feature>
<dbReference type="Gene3D" id="2.40.70.10">
    <property type="entry name" value="Acid Proteases"/>
    <property type="match status" value="2"/>
</dbReference>
<dbReference type="FunFam" id="2.40.70.10:FF:000058">
    <property type="entry name" value="ASpartyl Protease"/>
    <property type="match status" value="1"/>
</dbReference>
<evidence type="ECO:0000256" key="8">
    <source>
        <dbReference type="ARBA" id="ARBA00023145"/>
    </source>
</evidence>
<reference evidence="17" key="1">
    <citation type="submission" date="2024-02" db="UniProtKB">
        <authorList>
            <consortium name="WormBaseParasite"/>
        </authorList>
    </citation>
    <scope>IDENTIFICATION</scope>
</reference>
<keyword evidence="8" id="KW-0865">Zymogen</keyword>
<evidence type="ECO:0000256" key="12">
    <source>
        <dbReference type="PIRSR" id="PIRSR601461-2"/>
    </source>
</evidence>
<dbReference type="InterPro" id="IPR012848">
    <property type="entry name" value="Aspartic_peptidase_N"/>
</dbReference>
<dbReference type="GO" id="GO:0005764">
    <property type="term" value="C:lysosome"/>
    <property type="evidence" value="ECO:0007669"/>
    <property type="project" value="TreeGrafter"/>
</dbReference>
<evidence type="ECO:0000256" key="5">
    <source>
        <dbReference type="ARBA" id="ARBA00022729"/>
    </source>
</evidence>
<protein>
    <submittedName>
        <fullName evidence="17">Peptidase A1 domain-containing protein</fullName>
    </submittedName>
</protein>
<keyword evidence="10" id="KW-0325">Glycoprotein</keyword>
<evidence type="ECO:0000256" key="4">
    <source>
        <dbReference type="ARBA" id="ARBA00022670"/>
    </source>
</evidence>
<evidence type="ECO:0000256" key="11">
    <source>
        <dbReference type="PIRSR" id="PIRSR601461-1"/>
    </source>
</evidence>
<dbReference type="InterPro" id="IPR001461">
    <property type="entry name" value="Aspartic_peptidase_A1"/>
</dbReference>
<dbReference type="AlphaFoldDB" id="A0AAF3FFZ1"/>
<dbReference type="CDD" id="cd05471">
    <property type="entry name" value="pepsin_like"/>
    <property type="match status" value="1"/>
</dbReference>
<feature type="chain" id="PRO_5042016726" evidence="14">
    <location>
        <begin position="19"/>
        <end position="433"/>
    </location>
</feature>
<evidence type="ECO:0000256" key="7">
    <source>
        <dbReference type="ARBA" id="ARBA00022801"/>
    </source>
</evidence>
<dbReference type="Pfam" id="PF00026">
    <property type="entry name" value="Asp"/>
    <property type="match status" value="1"/>
</dbReference>
<keyword evidence="16" id="KW-1185">Reference proteome</keyword>
<dbReference type="GO" id="GO:0005576">
    <property type="term" value="C:extracellular region"/>
    <property type="evidence" value="ECO:0007669"/>
    <property type="project" value="UniProtKB-SubCell"/>
</dbReference>
<comment type="similarity">
    <text evidence="2 13">Belongs to the peptidase A1 family.</text>
</comment>
<dbReference type="InterPro" id="IPR034164">
    <property type="entry name" value="Pepsin-like_dom"/>
</dbReference>
<keyword evidence="9 12" id="KW-1015">Disulfide bond</keyword>
<comment type="subcellular location">
    <subcellularLocation>
        <location evidence="1">Secreted</location>
    </subcellularLocation>
</comment>
<evidence type="ECO:0000256" key="3">
    <source>
        <dbReference type="ARBA" id="ARBA00022525"/>
    </source>
</evidence>
<keyword evidence="7 13" id="KW-0378">Hydrolase</keyword>
<keyword evidence="3" id="KW-0964">Secreted</keyword>
<dbReference type="InterPro" id="IPR033121">
    <property type="entry name" value="PEPTIDASE_A1"/>
</dbReference>
<evidence type="ECO:0000256" key="2">
    <source>
        <dbReference type="ARBA" id="ARBA00007447"/>
    </source>
</evidence>
<dbReference type="PROSITE" id="PS00141">
    <property type="entry name" value="ASP_PROTEASE"/>
    <property type="match status" value="1"/>
</dbReference>
<dbReference type="PRINTS" id="PR00792">
    <property type="entry name" value="PEPSIN"/>
</dbReference>
<dbReference type="Pfam" id="PF07966">
    <property type="entry name" value="A1_Propeptide"/>
    <property type="match status" value="1"/>
</dbReference>